<evidence type="ECO:0000313" key="2">
    <source>
        <dbReference type="Proteomes" id="UP000231019"/>
    </source>
</evidence>
<reference evidence="1 2" key="1">
    <citation type="submission" date="2017-09" db="EMBL/GenBank/DDBJ databases">
        <title>Depth-based differentiation of microbial function through sediment-hosted aquifers and enrichment of novel symbionts in the deep terrestrial subsurface.</title>
        <authorList>
            <person name="Probst A.J."/>
            <person name="Ladd B."/>
            <person name="Jarett J.K."/>
            <person name="Geller-Mcgrath D.E."/>
            <person name="Sieber C.M."/>
            <person name="Emerson J.B."/>
            <person name="Anantharaman K."/>
            <person name="Thomas B.C."/>
            <person name="Malmstrom R."/>
            <person name="Stieglmeier M."/>
            <person name="Klingl A."/>
            <person name="Woyke T."/>
            <person name="Ryan C.M."/>
            <person name="Banfield J.F."/>
        </authorList>
    </citation>
    <scope>NUCLEOTIDE SEQUENCE [LARGE SCALE GENOMIC DNA]</scope>
    <source>
        <strain evidence="1">CG17_big_fil_post_rev_8_21_14_2_50_48_46</strain>
    </source>
</reference>
<organism evidence="1 2">
    <name type="scientific">bacterium (Candidatus Blackallbacteria) CG17_big_fil_post_rev_8_21_14_2_50_48_46</name>
    <dbReference type="NCBI Taxonomy" id="2014261"/>
    <lineage>
        <taxon>Bacteria</taxon>
        <taxon>Candidatus Blackallbacteria</taxon>
    </lineage>
</organism>
<protein>
    <submittedName>
        <fullName evidence="1">Uncharacterized protein</fullName>
    </submittedName>
</protein>
<dbReference type="EMBL" id="PFFQ01000024">
    <property type="protein sequence ID" value="PIW17372.1"/>
    <property type="molecule type" value="Genomic_DNA"/>
</dbReference>
<proteinExistence type="predicted"/>
<name>A0A2M7G627_9BACT</name>
<sequence>MLRFLAKLPPSRLVREVIITFMYYAHNGTCRLHRVLYNRNHTYYWKKAVNLNLPLPPKHKTSCEFITYWSSKYIYSDEWKYDQNISLTKPFTKESREQLFQWKNGTGDRIAQHKMNGILLNYPLHFCGDIKRRYLNASQSGGAIWNIFYAHCLEPENWPIFDQHVYRAMQFLKKGSILELSQKNKDKYEVYLNEYINFFKSFSGHPQREIDKALMCFGKYLKAIKPYI</sequence>
<dbReference type="Proteomes" id="UP000231019">
    <property type="component" value="Unassembled WGS sequence"/>
</dbReference>
<dbReference type="AlphaFoldDB" id="A0A2M7G627"/>
<evidence type="ECO:0000313" key="1">
    <source>
        <dbReference type="EMBL" id="PIW17372.1"/>
    </source>
</evidence>
<comment type="caution">
    <text evidence="1">The sequence shown here is derived from an EMBL/GenBank/DDBJ whole genome shotgun (WGS) entry which is preliminary data.</text>
</comment>
<accession>A0A2M7G627</accession>
<gene>
    <name evidence="1" type="ORF">COW36_09360</name>
</gene>